<dbReference type="Proteomes" id="UP000730618">
    <property type="component" value="Unassembled WGS sequence"/>
</dbReference>
<evidence type="ECO:0000313" key="2">
    <source>
        <dbReference type="EMBL" id="CAG7646236.1"/>
    </source>
</evidence>
<keyword evidence="3" id="KW-1185">Reference proteome</keyword>
<reference evidence="2 3" key="1">
    <citation type="submission" date="2021-06" db="EMBL/GenBank/DDBJ databases">
        <authorList>
            <person name="Criscuolo A."/>
        </authorList>
    </citation>
    <scope>NUCLEOTIDE SEQUENCE [LARGE SCALE GENOMIC DNA]</scope>
    <source>
        <strain evidence="3">CIP 111802</strain>
    </source>
</reference>
<sequence length="212" mass="24487">MSAIDREYDEEVRVRKEKIVTRRLVKPRLDVKYPQVEGIRDGLVRRMINSAIMDAQYDLIRQQGYVGDPSKSVTGNYHVKLHKNGLLSLLYENYGYAQGAAHGITYQSSQTFNLENGAEYKLADLFKQGSDYIRRLSDIIKREFKARDIPMLTEFHAIPPDQPFYLTDRAIVIYFQLYEYTPYAYGFPTFEIPFAEVQDIIDPAGPIGKLQS</sequence>
<dbReference type="Pfam" id="PF11738">
    <property type="entry name" value="DUF3298"/>
    <property type="match status" value="1"/>
</dbReference>
<name>A0ABN7TQI8_9BACL</name>
<dbReference type="RefSeq" id="WP_230415127.1">
    <property type="nucleotide sequence ID" value="NZ_CAJVCE010000010.1"/>
</dbReference>
<dbReference type="InterPro" id="IPR021729">
    <property type="entry name" value="DUF3298"/>
</dbReference>
<proteinExistence type="predicted"/>
<protein>
    <recommendedName>
        <fullName evidence="1">DUF3298 domain-containing protein</fullName>
    </recommendedName>
</protein>
<accession>A0ABN7TQI8</accession>
<comment type="caution">
    <text evidence="2">The sequence shown here is derived from an EMBL/GenBank/DDBJ whole genome shotgun (WGS) entry which is preliminary data.</text>
</comment>
<gene>
    <name evidence="2" type="ORF">PAECIP111802_03695</name>
</gene>
<organism evidence="2 3">
    <name type="scientific">Paenibacillus allorhizosphaerae</name>
    <dbReference type="NCBI Taxonomy" id="2849866"/>
    <lineage>
        <taxon>Bacteria</taxon>
        <taxon>Bacillati</taxon>
        <taxon>Bacillota</taxon>
        <taxon>Bacilli</taxon>
        <taxon>Bacillales</taxon>
        <taxon>Paenibacillaceae</taxon>
        <taxon>Paenibacillus</taxon>
    </lineage>
</organism>
<evidence type="ECO:0000313" key="3">
    <source>
        <dbReference type="Proteomes" id="UP000730618"/>
    </source>
</evidence>
<dbReference type="EMBL" id="CAJVCE010000010">
    <property type="protein sequence ID" value="CAG7646236.1"/>
    <property type="molecule type" value="Genomic_DNA"/>
</dbReference>
<evidence type="ECO:0000259" key="1">
    <source>
        <dbReference type="Pfam" id="PF11738"/>
    </source>
</evidence>
<feature type="domain" description="DUF3298" evidence="1">
    <location>
        <begin position="123"/>
        <end position="194"/>
    </location>
</feature>